<gene>
    <name evidence="4" type="ORF">EDC90_100849</name>
</gene>
<dbReference type="RefSeq" id="WP_132310111.1">
    <property type="nucleotide sequence ID" value="NZ_SMAR01000008.1"/>
</dbReference>
<dbReference type="AlphaFoldDB" id="A0A4R3NU18"/>
<evidence type="ECO:0000256" key="1">
    <source>
        <dbReference type="ARBA" id="ARBA00001946"/>
    </source>
</evidence>
<evidence type="ECO:0000256" key="2">
    <source>
        <dbReference type="ARBA" id="ARBA00022723"/>
    </source>
</evidence>
<dbReference type="Proteomes" id="UP000295097">
    <property type="component" value="Unassembled WGS sequence"/>
</dbReference>
<keyword evidence="3" id="KW-0460">Magnesium</keyword>
<dbReference type="GO" id="GO:0000287">
    <property type="term" value="F:magnesium ion binding"/>
    <property type="evidence" value="ECO:0007669"/>
    <property type="project" value="TreeGrafter"/>
</dbReference>
<evidence type="ECO:0000256" key="3">
    <source>
        <dbReference type="ARBA" id="ARBA00022842"/>
    </source>
</evidence>
<dbReference type="GO" id="GO:0016829">
    <property type="term" value="F:lyase activity"/>
    <property type="evidence" value="ECO:0007669"/>
    <property type="project" value="UniProtKB-KW"/>
</dbReference>
<organism evidence="4 5">
    <name type="scientific">Martelella mediterranea</name>
    <dbReference type="NCBI Taxonomy" id="293089"/>
    <lineage>
        <taxon>Bacteria</taxon>
        <taxon>Pseudomonadati</taxon>
        <taxon>Pseudomonadota</taxon>
        <taxon>Alphaproteobacteria</taxon>
        <taxon>Hyphomicrobiales</taxon>
        <taxon>Aurantimonadaceae</taxon>
        <taxon>Martelella</taxon>
    </lineage>
</organism>
<dbReference type="PANTHER" id="PTHR32308">
    <property type="entry name" value="LYASE BETA SUBUNIT, PUTATIVE (AFU_ORTHOLOGUE AFUA_4G13030)-RELATED"/>
    <property type="match status" value="1"/>
</dbReference>
<dbReference type="InterPro" id="IPR040442">
    <property type="entry name" value="Pyrv_kinase-like_dom_sf"/>
</dbReference>
<comment type="caution">
    <text evidence="4">The sequence shown here is derived from an EMBL/GenBank/DDBJ whole genome shotgun (WGS) entry which is preliminary data.</text>
</comment>
<evidence type="ECO:0000313" key="4">
    <source>
        <dbReference type="EMBL" id="TCT40909.1"/>
    </source>
</evidence>
<reference evidence="4 5" key="1">
    <citation type="submission" date="2019-03" db="EMBL/GenBank/DDBJ databases">
        <title>Freshwater and sediment microbial communities from various areas in North America, analyzing microbe dynamics in response to fracking.</title>
        <authorList>
            <person name="Lamendella R."/>
        </authorList>
    </citation>
    <scope>NUCLEOTIDE SEQUENCE [LARGE SCALE GENOMIC DNA]</scope>
    <source>
        <strain evidence="4 5">175.2</strain>
    </source>
</reference>
<sequence>MDIRRMKVWMLDTPFDDQPPLAPDDTKPDCLCLPVTGCQNLSERVSTLRTLLPALPVFLICDPISEAYNVSAFTAAASAAPDGIILRGVEHAARIQMAETLLRVVEARNGLDEGSIALIAMIGDNAGGLLNAGQFSHRLERLIALGYDAFTLDGQRNGDDKASDSMRYGAVATMLAARRLGIPAIDFTGSTVEASLYESDCERAARSGFAGKLAAHPAHIGMIKQAFGNA</sequence>
<protein>
    <submittedName>
        <fullName evidence="4">Citrate lyase subunit beta/citryl-CoA lyase</fullName>
    </submittedName>
</protein>
<proteinExistence type="predicted"/>
<keyword evidence="5" id="KW-1185">Reference proteome</keyword>
<accession>A0A4R3NU18</accession>
<keyword evidence="4" id="KW-0456">Lyase</keyword>
<dbReference type="OrthoDB" id="9800547at2"/>
<keyword evidence="2" id="KW-0479">Metal-binding</keyword>
<dbReference type="PANTHER" id="PTHR32308:SF10">
    <property type="entry name" value="CITRATE LYASE SUBUNIT BETA"/>
    <property type="match status" value="1"/>
</dbReference>
<dbReference type="SUPFAM" id="SSF51621">
    <property type="entry name" value="Phosphoenolpyruvate/pyruvate domain"/>
    <property type="match status" value="1"/>
</dbReference>
<evidence type="ECO:0000313" key="5">
    <source>
        <dbReference type="Proteomes" id="UP000295097"/>
    </source>
</evidence>
<dbReference type="InterPro" id="IPR015813">
    <property type="entry name" value="Pyrv/PenolPyrv_kinase-like_dom"/>
</dbReference>
<dbReference type="Gene3D" id="3.20.20.60">
    <property type="entry name" value="Phosphoenolpyruvate-binding domains"/>
    <property type="match status" value="1"/>
</dbReference>
<name>A0A4R3NU18_9HYPH</name>
<dbReference type="EMBL" id="SMAR01000008">
    <property type="protein sequence ID" value="TCT40909.1"/>
    <property type="molecule type" value="Genomic_DNA"/>
</dbReference>
<dbReference type="GO" id="GO:0006107">
    <property type="term" value="P:oxaloacetate metabolic process"/>
    <property type="evidence" value="ECO:0007669"/>
    <property type="project" value="TreeGrafter"/>
</dbReference>
<comment type="cofactor">
    <cofactor evidence="1">
        <name>Mg(2+)</name>
        <dbReference type="ChEBI" id="CHEBI:18420"/>
    </cofactor>
</comment>